<evidence type="ECO:0000313" key="8">
    <source>
        <dbReference type="Proteomes" id="UP000594464"/>
    </source>
</evidence>
<dbReference type="Pfam" id="PF13442">
    <property type="entry name" value="Cytochrome_CBB3"/>
    <property type="match status" value="1"/>
</dbReference>
<evidence type="ECO:0000256" key="2">
    <source>
        <dbReference type="ARBA" id="ARBA00022723"/>
    </source>
</evidence>
<reference evidence="8" key="1">
    <citation type="submission" date="2020-02" db="EMBL/GenBank/DDBJ databases">
        <title>Genomic and physiological characterization of two novel Nitrospinaceae genera.</title>
        <authorList>
            <person name="Mueller A.J."/>
            <person name="Jung M.-Y."/>
            <person name="Strachan C.R."/>
            <person name="Herbold C.W."/>
            <person name="Kirkegaard R.H."/>
            <person name="Daims H."/>
        </authorList>
    </citation>
    <scope>NUCLEOTIDE SEQUENCE [LARGE SCALE GENOMIC DNA]</scope>
</reference>
<sequence length="131" mass="14600">MNFYRLSLTLSLLALTACGPQPNLVVPEPYQEGQKIYHKVCGNCHGADALGKNVKAPKLIDEEYLAVHFSDDDFKNQIIDGSDKMPSMKGKVSDADIDQIIKYLRYSQKAAGLEPEDEEEDLEEEPEGQTP</sequence>
<dbReference type="Proteomes" id="UP000594464">
    <property type="component" value="Chromosome"/>
</dbReference>
<dbReference type="PANTHER" id="PTHR33751">
    <property type="entry name" value="CBB3-TYPE CYTOCHROME C OXIDASE SUBUNIT FIXP"/>
    <property type="match status" value="1"/>
</dbReference>
<keyword evidence="1 4" id="KW-0349">Heme</keyword>
<dbReference type="EMBL" id="CP048620">
    <property type="protein sequence ID" value="QPJ65616.1"/>
    <property type="molecule type" value="Genomic_DNA"/>
</dbReference>
<dbReference type="PROSITE" id="PS51257">
    <property type="entry name" value="PROKAR_LIPOPROTEIN"/>
    <property type="match status" value="1"/>
</dbReference>
<dbReference type="PANTHER" id="PTHR33751:SF1">
    <property type="entry name" value="CBB3-TYPE CYTOCHROME C OXIDASE SUBUNIT FIXP"/>
    <property type="match status" value="1"/>
</dbReference>
<gene>
    <name evidence="7" type="ORF">G3M78_09505</name>
</gene>
<dbReference type="Gene3D" id="1.10.760.10">
    <property type="entry name" value="Cytochrome c-like domain"/>
    <property type="match status" value="1"/>
</dbReference>
<name>A0A7T0C304_9BACT</name>
<evidence type="ECO:0000256" key="4">
    <source>
        <dbReference type="PROSITE-ProRule" id="PRU00433"/>
    </source>
</evidence>
<dbReference type="InterPro" id="IPR050597">
    <property type="entry name" value="Cytochrome_c_Oxidase_Subunit"/>
</dbReference>
<dbReference type="GO" id="GO:0009055">
    <property type="term" value="F:electron transfer activity"/>
    <property type="evidence" value="ECO:0007669"/>
    <property type="project" value="InterPro"/>
</dbReference>
<dbReference type="InterPro" id="IPR036909">
    <property type="entry name" value="Cyt_c-like_dom_sf"/>
</dbReference>
<dbReference type="GO" id="GO:0046872">
    <property type="term" value="F:metal ion binding"/>
    <property type="evidence" value="ECO:0007669"/>
    <property type="project" value="UniProtKB-KW"/>
</dbReference>
<keyword evidence="2 4" id="KW-0479">Metal-binding</keyword>
<accession>A0A7T0C304</accession>
<feature type="region of interest" description="Disordered" evidence="5">
    <location>
        <begin position="109"/>
        <end position="131"/>
    </location>
</feature>
<dbReference type="InterPro" id="IPR009056">
    <property type="entry name" value="Cyt_c-like_dom"/>
</dbReference>
<proteinExistence type="predicted"/>
<evidence type="ECO:0000256" key="3">
    <source>
        <dbReference type="ARBA" id="ARBA00023004"/>
    </source>
</evidence>
<organism evidence="7 8">
    <name type="scientific">Candidatus Nitrohelix vancouverensis</name>
    <dbReference type="NCBI Taxonomy" id="2705534"/>
    <lineage>
        <taxon>Bacteria</taxon>
        <taxon>Pseudomonadati</taxon>
        <taxon>Nitrospinota/Tectimicrobiota group</taxon>
        <taxon>Nitrospinota</taxon>
        <taxon>Nitrospinia</taxon>
        <taxon>Nitrospinales</taxon>
        <taxon>Nitrospinaceae</taxon>
        <taxon>Candidatus Nitrohelix</taxon>
    </lineage>
</organism>
<dbReference type="PROSITE" id="PS51007">
    <property type="entry name" value="CYTC"/>
    <property type="match status" value="1"/>
</dbReference>
<protein>
    <submittedName>
        <fullName evidence="7">Cytochrome c</fullName>
    </submittedName>
</protein>
<evidence type="ECO:0000256" key="5">
    <source>
        <dbReference type="SAM" id="MobiDB-lite"/>
    </source>
</evidence>
<evidence type="ECO:0000313" key="7">
    <source>
        <dbReference type="EMBL" id="QPJ65616.1"/>
    </source>
</evidence>
<dbReference type="KEGG" id="nva:G3M78_09505"/>
<feature type="domain" description="Cytochrome c" evidence="6">
    <location>
        <begin position="28"/>
        <end position="108"/>
    </location>
</feature>
<dbReference type="GO" id="GO:0020037">
    <property type="term" value="F:heme binding"/>
    <property type="evidence" value="ECO:0007669"/>
    <property type="project" value="InterPro"/>
</dbReference>
<keyword evidence="3 4" id="KW-0408">Iron</keyword>
<evidence type="ECO:0000259" key="6">
    <source>
        <dbReference type="PROSITE" id="PS51007"/>
    </source>
</evidence>
<dbReference type="AlphaFoldDB" id="A0A7T0C304"/>
<feature type="compositionally biased region" description="Acidic residues" evidence="5">
    <location>
        <begin position="114"/>
        <end position="131"/>
    </location>
</feature>
<dbReference type="SUPFAM" id="SSF46626">
    <property type="entry name" value="Cytochrome c"/>
    <property type="match status" value="1"/>
</dbReference>
<evidence type="ECO:0000256" key="1">
    <source>
        <dbReference type="ARBA" id="ARBA00022617"/>
    </source>
</evidence>